<sequence length="107" mass="11548">MKSTLIVLAAAAATFPSAFTAMAAKPKLNQYANLDDCNNDRNILFHAAPVSGRCYNLDGRTGAFFWATGGMLNPRVYSGTNCNGVEDPLSTNGRCIAKGSYQSFKMW</sequence>
<evidence type="ECO:0000313" key="2">
    <source>
        <dbReference type="EMBL" id="KAL1899580.1"/>
    </source>
</evidence>
<accession>A0ABR3ZHQ2</accession>
<gene>
    <name evidence="2" type="ORF">Sste5346_002982</name>
</gene>
<feature type="signal peptide" evidence="1">
    <location>
        <begin position="1"/>
        <end position="20"/>
    </location>
</feature>
<protein>
    <recommendedName>
        <fullName evidence="4">Small secreted protein</fullName>
    </recommendedName>
</protein>
<reference evidence="2 3" key="1">
    <citation type="journal article" date="2024" name="IMA Fungus">
        <title>IMA Genome - F19 : A genome assembly and annotation guide to empower mycologists, including annotated draft genome sequences of Ceratocystis pirilliformis, Diaporthe australafricana, Fusarium ophioides, Paecilomyces lecythidis, and Sporothrix stenoceras.</title>
        <authorList>
            <person name="Aylward J."/>
            <person name="Wilson A.M."/>
            <person name="Visagie C.M."/>
            <person name="Spraker J."/>
            <person name="Barnes I."/>
            <person name="Buitendag C."/>
            <person name="Ceriani C."/>
            <person name="Del Mar Angel L."/>
            <person name="du Plessis D."/>
            <person name="Fuchs T."/>
            <person name="Gasser K."/>
            <person name="Kramer D."/>
            <person name="Li W."/>
            <person name="Munsamy K."/>
            <person name="Piso A."/>
            <person name="Price J.L."/>
            <person name="Sonnekus B."/>
            <person name="Thomas C."/>
            <person name="van der Nest A."/>
            <person name="van Dijk A."/>
            <person name="van Heerden A."/>
            <person name="van Vuuren N."/>
            <person name="Yilmaz N."/>
            <person name="Duong T.A."/>
            <person name="van der Merwe N.A."/>
            <person name="Wingfield M.J."/>
            <person name="Wingfield B.D."/>
        </authorList>
    </citation>
    <scope>NUCLEOTIDE SEQUENCE [LARGE SCALE GENOMIC DNA]</scope>
    <source>
        <strain evidence="2 3">CMW 5346</strain>
    </source>
</reference>
<evidence type="ECO:0000313" key="3">
    <source>
        <dbReference type="Proteomes" id="UP001583186"/>
    </source>
</evidence>
<keyword evidence="3" id="KW-1185">Reference proteome</keyword>
<proteinExistence type="predicted"/>
<dbReference type="Proteomes" id="UP001583186">
    <property type="component" value="Unassembled WGS sequence"/>
</dbReference>
<name>A0ABR3ZHQ2_9PEZI</name>
<comment type="caution">
    <text evidence="2">The sequence shown here is derived from an EMBL/GenBank/DDBJ whole genome shotgun (WGS) entry which is preliminary data.</text>
</comment>
<organism evidence="2 3">
    <name type="scientific">Sporothrix stenoceras</name>
    <dbReference type="NCBI Taxonomy" id="5173"/>
    <lineage>
        <taxon>Eukaryota</taxon>
        <taxon>Fungi</taxon>
        <taxon>Dikarya</taxon>
        <taxon>Ascomycota</taxon>
        <taxon>Pezizomycotina</taxon>
        <taxon>Sordariomycetes</taxon>
        <taxon>Sordariomycetidae</taxon>
        <taxon>Ophiostomatales</taxon>
        <taxon>Ophiostomataceae</taxon>
        <taxon>Sporothrix</taxon>
    </lineage>
</organism>
<keyword evidence="1" id="KW-0732">Signal</keyword>
<dbReference type="EMBL" id="JAWCUI010000012">
    <property type="protein sequence ID" value="KAL1899580.1"/>
    <property type="molecule type" value="Genomic_DNA"/>
</dbReference>
<evidence type="ECO:0008006" key="4">
    <source>
        <dbReference type="Google" id="ProtNLM"/>
    </source>
</evidence>
<evidence type="ECO:0000256" key="1">
    <source>
        <dbReference type="SAM" id="SignalP"/>
    </source>
</evidence>
<feature type="chain" id="PRO_5046741506" description="Small secreted protein" evidence="1">
    <location>
        <begin position="21"/>
        <end position="107"/>
    </location>
</feature>